<accession>A0ABV3RK73</accession>
<dbReference type="Pfam" id="PF01135">
    <property type="entry name" value="PCMT"/>
    <property type="match status" value="1"/>
</dbReference>
<dbReference type="Proteomes" id="UP001556098">
    <property type="component" value="Unassembled WGS sequence"/>
</dbReference>
<reference evidence="5 6" key="1">
    <citation type="submission" date="2024-07" db="EMBL/GenBank/DDBJ databases">
        <title>Marimonas sp.nov., isolated from tidal-flat sediment.</title>
        <authorList>
            <person name="Jayan J.N."/>
            <person name="Lee S.S."/>
        </authorList>
    </citation>
    <scope>NUCLEOTIDE SEQUENCE [LARGE SCALE GENOMIC DNA]</scope>
    <source>
        <strain evidence="5 6">MJW-29</strain>
    </source>
</reference>
<evidence type="ECO:0000256" key="1">
    <source>
        <dbReference type="ARBA" id="ARBA00005369"/>
    </source>
</evidence>
<name>A0ABV3RK73_9RHOB</name>
<dbReference type="PROSITE" id="PS50206">
    <property type="entry name" value="RHODANESE_3"/>
    <property type="match status" value="1"/>
</dbReference>
<feature type="domain" description="Rhodanese" evidence="4">
    <location>
        <begin position="113"/>
        <end position="147"/>
    </location>
</feature>
<comment type="similarity">
    <text evidence="1">Belongs to the methyltransferase superfamily. L-isoaspartyl/D-aspartyl protein methyltransferase family.</text>
</comment>
<evidence type="ECO:0000313" key="6">
    <source>
        <dbReference type="Proteomes" id="UP001556098"/>
    </source>
</evidence>
<dbReference type="PANTHER" id="PTHR11579:SF18">
    <property type="entry name" value="PROTEIN-L-ISOASPARTATE O-METHYLTRANSFERASE"/>
    <property type="match status" value="1"/>
</dbReference>
<dbReference type="InterPro" id="IPR001763">
    <property type="entry name" value="Rhodanese-like_dom"/>
</dbReference>
<dbReference type="InterPro" id="IPR000682">
    <property type="entry name" value="PCMT"/>
</dbReference>
<organism evidence="5 6">
    <name type="scientific">Sulfitobacter sediminis</name>
    <dbReference type="NCBI Taxonomy" id="3234186"/>
    <lineage>
        <taxon>Bacteria</taxon>
        <taxon>Pseudomonadati</taxon>
        <taxon>Pseudomonadota</taxon>
        <taxon>Alphaproteobacteria</taxon>
        <taxon>Rhodobacterales</taxon>
        <taxon>Roseobacteraceae</taxon>
        <taxon>Sulfitobacter</taxon>
    </lineage>
</organism>
<dbReference type="EMBL" id="JBFNXX010000004">
    <property type="protein sequence ID" value="MEW9919369.1"/>
    <property type="molecule type" value="Genomic_DNA"/>
</dbReference>
<evidence type="ECO:0000259" key="4">
    <source>
        <dbReference type="PROSITE" id="PS50206"/>
    </source>
</evidence>
<comment type="caution">
    <text evidence="5">The sequence shown here is derived from an EMBL/GenBank/DDBJ whole genome shotgun (WGS) entry which is preliminary data.</text>
</comment>
<dbReference type="InterPro" id="IPR029063">
    <property type="entry name" value="SAM-dependent_MTases_sf"/>
</dbReference>
<evidence type="ECO:0000256" key="2">
    <source>
        <dbReference type="ARBA" id="ARBA00013346"/>
    </source>
</evidence>
<dbReference type="RefSeq" id="WP_367877072.1">
    <property type="nucleotide sequence ID" value="NZ_JBFNXX010000004.1"/>
</dbReference>
<dbReference type="PANTHER" id="PTHR11579">
    <property type="entry name" value="PROTEIN-L-ISOASPARTATE O-METHYLTRANSFERASE"/>
    <property type="match status" value="1"/>
</dbReference>
<dbReference type="Gene3D" id="3.40.50.150">
    <property type="entry name" value="Vaccinia Virus protein VP39"/>
    <property type="match status" value="1"/>
</dbReference>
<proteinExistence type="inferred from homology"/>
<dbReference type="SUPFAM" id="SSF53335">
    <property type="entry name" value="S-adenosyl-L-methionine-dependent methyltransferases"/>
    <property type="match status" value="1"/>
</dbReference>
<sequence>MTDYTARRTMMVDTQVRPSDVTKFPIIDAMLTVKREDFVPASQREAAYMGENLDLGQGRVLLEPRTLAKMLDALAITNREMVLDVGCAMGYSAAVIAHMAEAVVAVEEDESMAAEAQEALVAAGADNVVVHHGSLAEGAAAHGPYDVIVIEGGVMEVPDALLDQLKDGGRIAALFMEGALGEVRIGHKRGDQVSWRMSFNASAPVLDGFKREVAFQF</sequence>
<protein>
    <recommendedName>
        <fullName evidence="2">Protein-L-isoaspartate O-methyltransferase</fullName>
    </recommendedName>
    <alternativeName>
        <fullName evidence="3">Protein L-isoaspartyl methyltransferase</fullName>
    </alternativeName>
</protein>
<evidence type="ECO:0000313" key="5">
    <source>
        <dbReference type="EMBL" id="MEW9919369.1"/>
    </source>
</evidence>
<dbReference type="CDD" id="cd02440">
    <property type="entry name" value="AdoMet_MTases"/>
    <property type="match status" value="1"/>
</dbReference>
<keyword evidence="6" id="KW-1185">Reference proteome</keyword>
<gene>
    <name evidence="5" type="ORF">AB2B41_07130</name>
</gene>
<evidence type="ECO:0000256" key="3">
    <source>
        <dbReference type="ARBA" id="ARBA00030757"/>
    </source>
</evidence>